<feature type="compositionally biased region" description="Polar residues" evidence="1">
    <location>
        <begin position="28"/>
        <end position="38"/>
    </location>
</feature>
<comment type="caution">
    <text evidence="2">The sequence shown here is derived from an EMBL/GenBank/DDBJ whole genome shotgun (WGS) entry which is preliminary data.</text>
</comment>
<reference evidence="2 3" key="1">
    <citation type="submission" date="2024-01" db="EMBL/GenBank/DDBJ databases">
        <title>A draft genome for the cacao thread blight pathogen Marasmiellus scandens.</title>
        <authorList>
            <person name="Baruah I.K."/>
            <person name="Leung J."/>
            <person name="Bukari Y."/>
            <person name="Amoako-Attah I."/>
            <person name="Meinhardt L.W."/>
            <person name="Bailey B.A."/>
            <person name="Cohen S.P."/>
        </authorList>
    </citation>
    <scope>NUCLEOTIDE SEQUENCE [LARGE SCALE GENOMIC DNA]</scope>
    <source>
        <strain evidence="2 3">GH-19</strain>
    </source>
</reference>
<proteinExistence type="predicted"/>
<feature type="region of interest" description="Disordered" evidence="1">
    <location>
        <begin position="1"/>
        <end position="43"/>
    </location>
</feature>
<feature type="region of interest" description="Disordered" evidence="1">
    <location>
        <begin position="391"/>
        <end position="415"/>
    </location>
</feature>
<dbReference type="Proteomes" id="UP001498398">
    <property type="component" value="Unassembled WGS sequence"/>
</dbReference>
<feature type="compositionally biased region" description="Polar residues" evidence="1">
    <location>
        <begin position="1"/>
        <end position="15"/>
    </location>
</feature>
<name>A0ABR1JFV1_9AGAR</name>
<evidence type="ECO:0000313" key="2">
    <source>
        <dbReference type="EMBL" id="KAK7460587.1"/>
    </source>
</evidence>
<sequence length="769" mass="87058">MLVRNSKASSKTVVTQVRHASGRLGPKSQPSRNSSPTPFSEEANVVRRRILKAERDERMDITTQLTPVRTYMGGFTRPKDLRISNWWPGGAYSTSSKFYEEPSPYAYEPHTVFLLESRYPVRYGIGRVDSIEHIVGICRATDFEAVVKMYNSLEAPAEGLIAMDNARWPWTKSPEPKSVKWWDSKEELEEAKSLTSMSLEESLRQMSRDEGSQARLQKDARRHMAQTVAVAERVSEENLDGLESKMKRWPGKIPFEVEFADGTVAHPSGFVPPTAVHKFGDHEHYSSKQTVKARRRETEHHSDTSIRVDQWEAVKERKEGQQGPLMVQLTDGIIAGDVFAATAPKDAKIPTEIHGIYDNAVAQPMQHPSGFVPPTARMARGETDARTEVVTGEHVDTEAEPPTPEQRLPTFASSDSKVQEQNELDAGVEKSLQKNGDKTFANRFDESLRDLRRKYAVHIHEEPFWRPLLSFTVSTRPLATTLARLSRGLERGTPFHAAISNDDKKSKESFPVRMRGIRLGRMQMLGLELSKLLAGARGGLVGIRFAPEDKGRAIEGERLDKPIEWERRVVGVGVGEWYPLATEIKEFFQKDATESIKQISGESDDKSPFLVYGLDEWGRPTEEVQGPWESLMIRESLKADTIKVLQEISDLRAWLNENKTEGTVYVPAYSGTADYSFSRHEEQVAASDKPIILVRNQNEEMPEGYVAVTGSRTRKFVYDRMQSLYQKHQEAIVSTVSIRHRSVTYPKKGLDLFFENEVEDEDDLDARKH</sequence>
<dbReference type="EMBL" id="JBANRG010000015">
    <property type="protein sequence ID" value="KAK7460587.1"/>
    <property type="molecule type" value="Genomic_DNA"/>
</dbReference>
<feature type="compositionally biased region" description="Basic and acidic residues" evidence="1">
    <location>
        <begin position="296"/>
        <end position="306"/>
    </location>
</feature>
<gene>
    <name evidence="2" type="ORF">VKT23_009308</name>
</gene>
<accession>A0ABR1JFV1</accession>
<evidence type="ECO:0000256" key="1">
    <source>
        <dbReference type="SAM" id="MobiDB-lite"/>
    </source>
</evidence>
<evidence type="ECO:0000313" key="3">
    <source>
        <dbReference type="Proteomes" id="UP001498398"/>
    </source>
</evidence>
<organism evidence="2 3">
    <name type="scientific">Marasmiellus scandens</name>
    <dbReference type="NCBI Taxonomy" id="2682957"/>
    <lineage>
        <taxon>Eukaryota</taxon>
        <taxon>Fungi</taxon>
        <taxon>Dikarya</taxon>
        <taxon>Basidiomycota</taxon>
        <taxon>Agaricomycotina</taxon>
        <taxon>Agaricomycetes</taxon>
        <taxon>Agaricomycetidae</taxon>
        <taxon>Agaricales</taxon>
        <taxon>Marasmiineae</taxon>
        <taxon>Omphalotaceae</taxon>
        <taxon>Marasmiellus</taxon>
    </lineage>
</organism>
<feature type="region of interest" description="Disordered" evidence="1">
    <location>
        <begin position="284"/>
        <end position="306"/>
    </location>
</feature>
<keyword evidence="3" id="KW-1185">Reference proteome</keyword>
<protein>
    <submittedName>
        <fullName evidence="2">Uncharacterized protein</fullName>
    </submittedName>
</protein>